<dbReference type="OrthoDB" id="10263506at2759"/>
<name>A0A2R5GGE0_9STRA</name>
<dbReference type="InParanoid" id="A0A2R5GGE0"/>
<dbReference type="Proteomes" id="UP000241890">
    <property type="component" value="Unassembled WGS sequence"/>
</dbReference>
<evidence type="ECO:0000313" key="2">
    <source>
        <dbReference type="Proteomes" id="UP000241890"/>
    </source>
</evidence>
<keyword evidence="2" id="KW-1185">Reference proteome</keyword>
<sequence>MASTRQEVEADFVGRVIGAASQGAAGAVVGAVLSSVTEPVVNRVLVKRQSLSEALAEVDLESIKKFFSTVVAANFIKFPFFEVVNILVGDLDLPDTAKGAVLGAVFTTATLPIGNYRFCKSMGMPVDMNSLYKAYLPTVARDVVYGVVRQNVGSYLAQAYPNLQKTTAGRFFATFFTVLAACIISAPGNEVRGYYLQPEDRRLPVKEFFKPDRFVRSTTIGGLIMSSALGVGSLVVGPATERFNAFKALLDANPVAKVMVGIFIAQQYLAAKRHTELISKLDSDAAKKNA</sequence>
<dbReference type="EMBL" id="BEYU01000068">
    <property type="protein sequence ID" value="GBG29972.1"/>
    <property type="molecule type" value="Genomic_DNA"/>
</dbReference>
<organism evidence="1 2">
    <name type="scientific">Hondaea fermentalgiana</name>
    <dbReference type="NCBI Taxonomy" id="2315210"/>
    <lineage>
        <taxon>Eukaryota</taxon>
        <taxon>Sar</taxon>
        <taxon>Stramenopiles</taxon>
        <taxon>Bigyra</taxon>
        <taxon>Labyrinthulomycetes</taxon>
        <taxon>Thraustochytrida</taxon>
        <taxon>Thraustochytriidae</taxon>
        <taxon>Hondaea</taxon>
    </lineage>
</organism>
<evidence type="ECO:0000313" key="1">
    <source>
        <dbReference type="EMBL" id="GBG29972.1"/>
    </source>
</evidence>
<gene>
    <name evidence="1" type="ORF">FCC1311_061922</name>
</gene>
<comment type="caution">
    <text evidence="1">The sequence shown here is derived from an EMBL/GenBank/DDBJ whole genome shotgun (WGS) entry which is preliminary data.</text>
</comment>
<reference evidence="1 2" key="1">
    <citation type="submission" date="2017-12" db="EMBL/GenBank/DDBJ databases">
        <title>Sequencing, de novo assembly and annotation of complete genome of a new Thraustochytrid species, strain FCC1311.</title>
        <authorList>
            <person name="Sedici K."/>
            <person name="Godart F."/>
            <person name="Aiese Cigliano R."/>
            <person name="Sanseverino W."/>
            <person name="Barakat M."/>
            <person name="Ortet P."/>
            <person name="Marechal E."/>
            <person name="Cagnac O."/>
            <person name="Amato A."/>
        </authorList>
    </citation>
    <scope>NUCLEOTIDE SEQUENCE [LARGE SCALE GENOMIC DNA]</scope>
</reference>
<proteinExistence type="predicted"/>
<accession>A0A2R5GGE0</accession>
<protein>
    <submittedName>
        <fullName evidence="1">Uncharacterized protein</fullName>
    </submittedName>
</protein>
<dbReference type="AlphaFoldDB" id="A0A2R5GGE0"/>